<dbReference type="OrthoDB" id="10006218at2759"/>
<dbReference type="Proteomes" id="UP000030671">
    <property type="component" value="Unassembled WGS sequence"/>
</dbReference>
<dbReference type="AlphaFoldDB" id="W4K7U6"/>
<dbReference type="EMBL" id="KI925459">
    <property type="protein sequence ID" value="ETW81146.1"/>
    <property type="molecule type" value="Genomic_DNA"/>
</dbReference>
<sequence length="236" mass="26589">VGDFFPPTFNCPHRVDRIGVIGDGGKWVCGIEVVAMKQECVIYSIGINGESSFEADLLDRAPGCQVWGYDYSVDSFGIEIQRFEDLKNRSHFEPWALSGKDAHGVNDKPKHYTLQTIMDLNGHNFIDILKIDIEGGEFDSLIPLLEAYVHPPSGPARPLPFGQLQLEIHAWNGRDRLDSLLPWFELMERAGLRPFRNEPNLVYLGWVKGSHPDLVEYSFINIGGDHELISGNTVPW</sequence>
<dbReference type="RefSeq" id="XP_009546934.1">
    <property type="nucleotide sequence ID" value="XM_009548639.1"/>
</dbReference>
<evidence type="ECO:0000313" key="2">
    <source>
        <dbReference type="EMBL" id="ETW81146.1"/>
    </source>
</evidence>
<proteinExistence type="predicted"/>
<feature type="non-terminal residue" evidence="2">
    <location>
        <position position="1"/>
    </location>
</feature>
<feature type="domain" description="Methyltransferase" evidence="1">
    <location>
        <begin position="5"/>
        <end position="201"/>
    </location>
</feature>
<dbReference type="eggNOG" id="ENOG502S02V">
    <property type="taxonomic scope" value="Eukaryota"/>
</dbReference>
<dbReference type="InParanoid" id="W4K7U6"/>
<dbReference type="InterPro" id="IPR026913">
    <property type="entry name" value="METTL24"/>
</dbReference>
<dbReference type="InterPro" id="IPR025714">
    <property type="entry name" value="Methyltranfer_dom"/>
</dbReference>
<dbReference type="HOGENOM" id="CLU_066046_1_0_1"/>
<dbReference type="PANTHER" id="PTHR32026:SF10">
    <property type="entry name" value="METHYLTRANSFERASE-LIKE PROTEIN 24-RELATED"/>
    <property type="match status" value="1"/>
</dbReference>
<evidence type="ECO:0000259" key="1">
    <source>
        <dbReference type="Pfam" id="PF13383"/>
    </source>
</evidence>
<name>W4K7U6_HETIT</name>
<organism evidence="2 3">
    <name type="scientific">Heterobasidion irregulare (strain TC 32-1)</name>
    <dbReference type="NCBI Taxonomy" id="747525"/>
    <lineage>
        <taxon>Eukaryota</taxon>
        <taxon>Fungi</taxon>
        <taxon>Dikarya</taxon>
        <taxon>Basidiomycota</taxon>
        <taxon>Agaricomycotina</taxon>
        <taxon>Agaricomycetes</taxon>
        <taxon>Russulales</taxon>
        <taxon>Bondarzewiaceae</taxon>
        <taxon>Heterobasidion</taxon>
        <taxon>Heterobasidion annosum species complex</taxon>
    </lineage>
</organism>
<dbReference type="GeneID" id="20676975"/>
<dbReference type="Pfam" id="PF13383">
    <property type="entry name" value="Methyltransf_22"/>
    <property type="match status" value="1"/>
</dbReference>
<keyword evidence="3" id="KW-1185">Reference proteome</keyword>
<evidence type="ECO:0000313" key="3">
    <source>
        <dbReference type="Proteomes" id="UP000030671"/>
    </source>
</evidence>
<reference evidence="2 3" key="1">
    <citation type="journal article" date="2012" name="New Phytol.">
        <title>Insight into trade-off between wood decay and parasitism from the genome of a fungal forest pathogen.</title>
        <authorList>
            <person name="Olson A."/>
            <person name="Aerts A."/>
            <person name="Asiegbu F."/>
            <person name="Belbahri L."/>
            <person name="Bouzid O."/>
            <person name="Broberg A."/>
            <person name="Canback B."/>
            <person name="Coutinho P.M."/>
            <person name="Cullen D."/>
            <person name="Dalman K."/>
            <person name="Deflorio G."/>
            <person name="van Diepen L.T."/>
            <person name="Dunand C."/>
            <person name="Duplessis S."/>
            <person name="Durling M."/>
            <person name="Gonthier P."/>
            <person name="Grimwood J."/>
            <person name="Fossdal C.G."/>
            <person name="Hansson D."/>
            <person name="Henrissat B."/>
            <person name="Hietala A."/>
            <person name="Himmelstrand K."/>
            <person name="Hoffmeister D."/>
            <person name="Hogberg N."/>
            <person name="James T.Y."/>
            <person name="Karlsson M."/>
            <person name="Kohler A."/>
            <person name="Kues U."/>
            <person name="Lee Y.H."/>
            <person name="Lin Y.C."/>
            <person name="Lind M."/>
            <person name="Lindquist E."/>
            <person name="Lombard V."/>
            <person name="Lucas S."/>
            <person name="Lunden K."/>
            <person name="Morin E."/>
            <person name="Murat C."/>
            <person name="Park J."/>
            <person name="Raffaello T."/>
            <person name="Rouze P."/>
            <person name="Salamov A."/>
            <person name="Schmutz J."/>
            <person name="Solheim H."/>
            <person name="Stahlberg J."/>
            <person name="Velez H."/>
            <person name="de Vries R.P."/>
            <person name="Wiebenga A."/>
            <person name="Woodward S."/>
            <person name="Yakovlev I."/>
            <person name="Garbelotto M."/>
            <person name="Martin F."/>
            <person name="Grigoriev I.V."/>
            <person name="Stenlid J."/>
        </authorList>
    </citation>
    <scope>NUCLEOTIDE SEQUENCE [LARGE SCALE GENOMIC DNA]</scope>
    <source>
        <strain evidence="2 3">TC 32-1</strain>
    </source>
</reference>
<accession>W4K7U6</accession>
<gene>
    <name evidence="2" type="ORF">HETIRDRAFT_45919</name>
</gene>
<protein>
    <recommendedName>
        <fullName evidence="1">Methyltransferase domain-containing protein</fullName>
    </recommendedName>
</protein>
<dbReference type="KEGG" id="hir:HETIRDRAFT_45919"/>
<dbReference type="PANTHER" id="PTHR32026">
    <property type="entry name" value="METHYLTRANSFERASE-LIKE PROTEIN 24"/>
    <property type="match status" value="1"/>
</dbReference>